<dbReference type="PANTHER" id="PTHR24413">
    <property type="entry name" value="SPECKLE-TYPE POZ PROTEIN"/>
    <property type="match status" value="1"/>
</dbReference>
<feature type="non-terminal residue" evidence="3">
    <location>
        <position position="1"/>
    </location>
</feature>
<reference evidence="3" key="1">
    <citation type="journal article" date="2014" name="PLoS ONE">
        <title>Transcriptome-Based Identification of ABC Transporters in the Western Tarnished Plant Bug Lygus hesperus.</title>
        <authorList>
            <person name="Hull J.J."/>
            <person name="Chaney K."/>
            <person name="Geib S.M."/>
            <person name="Fabrick J.A."/>
            <person name="Brent C.S."/>
            <person name="Walsh D."/>
            <person name="Lavine L.C."/>
        </authorList>
    </citation>
    <scope>NUCLEOTIDE SEQUENCE</scope>
</reference>
<sequence length="355" mass="40559">RRQNLCMFHLRGERTEYQKMVTLCSTSFTWTVSNFLDLDRTRDELLQSCRIKGGENEGPEFSVAIRPWGFYRFRTNELEDDEYVAVYLRVHNVEGRPYIIRYSFSIVDVTSSKSCSIQDERTITMEGESCGNHNFIKRTDLFRNAEILLPDRKLTIFVEVVIMNGLGGSLAAKRTAESAEASPQEPLEELPRDLWRLYKSGNFADRCFVVGGVKMMAHSAILAARSPEVSKLFADGSNEVVIRDIKPDVFEGVLQSIYTETMVQNLDERASDLLMAANLFGLNKLKQRAENALIQKISVSNVARLLILSFQHDAPNLKERAVKYFIDHKKEVKGTAGWKELYKYTEILFELIASI</sequence>
<dbReference type="CDD" id="cd00121">
    <property type="entry name" value="MATH"/>
    <property type="match status" value="1"/>
</dbReference>
<dbReference type="InterPro" id="IPR008974">
    <property type="entry name" value="TRAF-like"/>
</dbReference>
<evidence type="ECO:0000259" key="2">
    <source>
        <dbReference type="PROSITE" id="PS50144"/>
    </source>
</evidence>
<dbReference type="SMART" id="SM00225">
    <property type="entry name" value="BTB"/>
    <property type="match status" value="1"/>
</dbReference>
<dbReference type="SUPFAM" id="SSF49599">
    <property type="entry name" value="TRAF domain-like"/>
    <property type="match status" value="1"/>
</dbReference>
<feature type="domain" description="MATH" evidence="2">
    <location>
        <begin position="25"/>
        <end position="160"/>
    </location>
</feature>
<dbReference type="Gene3D" id="2.60.210.10">
    <property type="entry name" value="Apoptosis, Tumor Necrosis Factor Receptor Associated Protein 2, Chain A"/>
    <property type="match status" value="1"/>
</dbReference>
<dbReference type="Pfam" id="PF00651">
    <property type="entry name" value="BTB"/>
    <property type="match status" value="1"/>
</dbReference>
<protein>
    <submittedName>
        <fullName evidence="3">Speckle-type POZ protein</fullName>
    </submittedName>
</protein>
<dbReference type="InterPro" id="IPR011333">
    <property type="entry name" value="SKP1/BTB/POZ_sf"/>
</dbReference>
<proteinExistence type="predicted"/>
<feature type="domain" description="BTB" evidence="1">
    <location>
        <begin position="204"/>
        <end position="266"/>
    </location>
</feature>
<dbReference type="PROSITE" id="PS50144">
    <property type="entry name" value="MATH"/>
    <property type="match status" value="1"/>
</dbReference>
<dbReference type="GO" id="GO:0030163">
    <property type="term" value="P:protein catabolic process"/>
    <property type="evidence" value="ECO:0007669"/>
    <property type="project" value="UniProtKB-ARBA"/>
</dbReference>
<dbReference type="AlphaFoldDB" id="A0A0A9XJ58"/>
<gene>
    <name evidence="3" type="primary">spop_1</name>
    <name evidence="3" type="ORF">CM83_34801</name>
</gene>
<dbReference type="Gene3D" id="3.30.710.10">
    <property type="entry name" value="Potassium Channel Kv1.1, Chain A"/>
    <property type="match status" value="1"/>
</dbReference>
<dbReference type="EMBL" id="GBHO01024741">
    <property type="protein sequence ID" value="JAG18863.1"/>
    <property type="molecule type" value="Transcribed_RNA"/>
</dbReference>
<dbReference type="SUPFAM" id="SSF54695">
    <property type="entry name" value="POZ domain"/>
    <property type="match status" value="1"/>
</dbReference>
<accession>A0A0A9XJ58</accession>
<name>A0A0A9XJ58_LYGHE</name>
<dbReference type="Gene3D" id="1.25.40.420">
    <property type="match status" value="1"/>
</dbReference>
<dbReference type="PROSITE" id="PS50097">
    <property type="entry name" value="BTB"/>
    <property type="match status" value="1"/>
</dbReference>
<dbReference type="InterPro" id="IPR002083">
    <property type="entry name" value="MATH/TRAF_dom"/>
</dbReference>
<reference evidence="3" key="2">
    <citation type="submission" date="2014-07" db="EMBL/GenBank/DDBJ databases">
        <authorList>
            <person name="Hull J."/>
        </authorList>
    </citation>
    <scope>NUCLEOTIDE SEQUENCE</scope>
</reference>
<organism evidence="3">
    <name type="scientific">Lygus hesperus</name>
    <name type="common">Western plant bug</name>
    <dbReference type="NCBI Taxonomy" id="30085"/>
    <lineage>
        <taxon>Eukaryota</taxon>
        <taxon>Metazoa</taxon>
        <taxon>Ecdysozoa</taxon>
        <taxon>Arthropoda</taxon>
        <taxon>Hexapoda</taxon>
        <taxon>Insecta</taxon>
        <taxon>Pterygota</taxon>
        <taxon>Neoptera</taxon>
        <taxon>Paraneoptera</taxon>
        <taxon>Hemiptera</taxon>
        <taxon>Heteroptera</taxon>
        <taxon>Panheteroptera</taxon>
        <taxon>Cimicomorpha</taxon>
        <taxon>Miridae</taxon>
        <taxon>Mirini</taxon>
        <taxon>Lygus</taxon>
    </lineage>
</organism>
<evidence type="ECO:0000313" key="3">
    <source>
        <dbReference type="EMBL" id="JAG18863.1"/>
    </source>
</evidence>
<dbReference type="InterPro" id="IPR000210">
    <property type="entry name" value="BTB/POZ_dom"/>
</dbReference>
<evidence type="ECO:0000259" key="1">
    <source>
        <dbReference type="PROSITE" id="PS50097"/>
    </source>
</evidence>